<accession>A0ABV6I3H5</accession>
<proteinExistence type="predicted"/>
<dbReference type="RefSeq" id="WP_377698433.1">
    <property type="nucleotide sequence ID" value="NZ_JBHLWE010000024.1"/>
</dbReference>
<protein>
    <recommendedName>
        <fullName evidence="3">GIY-YIG nuclease family protein</fullName>
    </recommendedName>
</protein>
<reference evidence="1 2" key="1">
    <citation type="submission" date="2024-09" db="EMBL/GenBank/DDBJ databases">
        <authorList>
            <person name="Sun Q."/>
            <person name="Mori K."/>
        </authorList>
    </citation>
    <scope>NUCLEOTIDE SEQUENCE [LARGE SCALE GENOMIC DNA]</scope>
    <source>
        <strain evidence="1 2">KCTC 22789</strain>
    </source>
</reference>
<gene>
    <name evidence="1" type="ORF">ACFFII_08350</name>
</gene>
<dbReference type="Proteomes" id="UP001589799">
    <property type="component" value="Unassembled WGS sequence"/>
</dbReference>
<evidence type="ECO:0008006" key="3">
    <source>
        <dbReference type="Google" id="ProtNLM"/>
    </source>
</evidence>
<sequence>MSKHTKYAPGGDAQAIQRVAETYYGSYTNMFEAHGWPERSRKIMPSVQGHVVNTYGSVAAFEEAHKPDELMFPMEAIKADPPNVWLTGFWEFHPEAQGFLGFTSEARRRGFINGTKPGVLVVIYGNGRASKDEWGKVIGIQQCSHQLGHAEEFSAPAEWDKKIRDPDVSNRWNYAVKATRAWRVTPESRIAIRDFAPKAVASGAWQHIGSLGVSLSAEEAINILKLDLQEVAVYGGNPFYQASPGTAKEVFAPSKAGPVSQQSFTSKEAEGPKHLYILRLQGDMDAFLGKPANGRVIVKAGFSRSPQTRCDDHNRALPRCAFRWEVMHSGSMHNFDAYPSSDHAKAGERAMQEVLCREPYSQSLGGEFFLSDPAIIEEAWERGNKVAREYRK</sequence>
<dbReference type="EMBL" id="JBHLWE010000024">
    <property type="protein sequence ID" value="MFC0340773.1"/>
    <property type="molecule type" value="Genomic_DNA"/>
</dbReference>
<keyword evidence="2" id="KW-1185">Reference proteome</keyword>
<name>A0ABV6I3H5_9RHOB</name>
<comment type="caution">
    <text evidence="1">The sequence shown here is derived from an EMBL/GenBank/DDBJ whole genome shotgun (WGS) entry which is preliminary data.</text>
</comment>
<evidence type="ECO:0000313" key="1">
    <source>
        <dbReference type="EMBL" id="MFC0340773.1"/>
    </source>
</evidence>
<evidence type="ECO:0000313" key="2">
    <source>
        <dbReference type="Proteomes" id="UP001589799"/>
    </source>
</evidence>
<organism evidence="1 2">
    <name type="scientific">Paracoccus niistensis</name>
    <dbReference type="NCBI Taxonomy" id="632935"/>
    <lineage>
        <taxon>Bacteria</taxon>
        <taxon>Pseudomonadati</taxon>
        <taxon>Pseudomonadota</taxon>
        <taxon>Alphaproteobacteria</taxon>
        <taxon>Rhodobacterales</taxon>
        <taxon>Paracoccaceae</taxon>
        <taxon>Paracoccus</taxon>
    </lineage>
</organism>